<dbReference type="PANTHER" id="PTHR38074">
    <property type="entry name" value="ALTERED INHERITANCE OF MITOCHONDRIA PROTEIN 24, MITOCHONDRIAL"/>
    <property type="match status" value="1"/>
</dbReference>
<gene>
    <name evidence="1" type="ORF">SAMN05216410_0448</name>
</gene>
<proteinExistence type="predicted"/>
<dbReference type="Proteomes" id="UP000199039">
    <property type="component" value="Unassembled WGS sequence"/>
</dbReference>
<dbReference type="InterPro" id="IPR036983">
    <property type="entry name" value="AIM24_sf"/>
</dbReference>
<dbReference type="InterPro" id="IPR002838">
    <property type="entry name" value="AIM24"/>
</dbReference>
<organism evidence="1 2">
    <name type="scientific">Sanguibacter gelidistatuariae</name>
    <dbReference type="NCBI Taxonomy" id="1814289"/>
    <lineage>
        <taxon>Bacteria</taxon>
        <taxon>Bacillati</taxon>
        <taxon>Actinomycetota</taxon>
        <taxon>Actinomycetes</taxon>
        <taxon>Micrococcales</taxon>
        <taxon>Sanguibacteraceae</taxon>
        <taxon>Sanguibacter</taxon>
    </lineage>
</organism>
<dbReference type="Pfam" id="PF01987">
    <property type="entry name" value="AIM24"/>
    <property type="match status" value="1"/>
</dbReference>
<name>A0A1G6GT12_9MICO</name>
<dbReference type="PANTHER" id="PTHR38074:SF1">
    <property type="entry name" value="ALTERED INHERITANCE OF MITOCHONDRIA PROTEIN 24, MITOCHONDRIAL"/>
    <property type="match status" value="1"/>
</dbReference>
<dbReference type="STRING" id="1814289.SAMN05216410_0448"/>
<dbReference type="AlphaFoldDB" id="A0A1G6GT12"/>
<evidence type="ECO:0000313" key="1">
    <source>
        <dbReference type="EMBL" id="SDB85079.1"/>
    </source>
</evidence>
<protein>
    <submittedName>
        <fullName evidence="1">Uncharacterized conserved protein, AIM24 family</fullName>
    </submittedName>
</protein>
<dbReference type="RefSeq" id="WP_093180471.1">
    <property type="nucleotide sequence ID" value="NZ_FMYH01000001.1"/>
</dbReference>
<dbReference type="InterPro" id="IPR016031">
    <property type="entry name" value="Trp_RNA-bd_attenuator-like_dom"/>
</dbReference>
<sequence length="225" mass="23257">MAMELENYKVLKTTIHPGQRVFARQGSMLYYTGDVVFTPYSMSGGGGGMPGVGAIAGAAGRMMQGEHVGLMVAEGSGTVYFGRDGLYVEVIELDGSSVLTVEAERMLAYEGNVQTSIVSLSSQGGMRGAVRGAVTGQGMFTTQVTGYGTVAVLSHGGAIALAVGGAKPQVVVDPQAYVGHLGQITVDLSAHVGFRDVVGRGSGEAMQLKLSGQGTVWVQASEKKF</sequence>
<dbReference type="OrthoDB" id="6048299at2"/>
<dbReference type="Gene3D" id="3.60.160.10">
    <property type="entry name" value="Mitochondrial biogenesis AIM24"/>
    <property type="match status" value="1"/>
</dbReference>
<keyword evidence="2" id="KW-1185">Reference proteome</keyword>
<reference evidence="1 2" key="1">
    <citation type="submission" date="2016-09" db="EMBL/GenBank/DDBJ databases">
        <authorList>
            <person name="Capua I."/>
            <person name="De Benedictis P."/>
            <person name="Joannis T."/>
            <person name="Lombin L.H."/>
            <person name="Cattoli G."/>
        </authorList>
    </citation>
    <scope>NUCLEOTIDE SEQUENCE [LARGE SCALE GENOMIC DNA]</scope>
    <source>
        <strain evidence="1 2">ISLP-3</strain>
    </source>
</reference>
<dbReference type="EMBL" id="FMYH01000001">
    <property type="protein sequence ID" value="SDB85079.1"/>
    <property type="molecule type" value="Genomic_DNA"/>
</dbReference>
<dbReference type="SUPFAM" id="SSF51219">
    <property type="entry name" value="TRAP-like"/>
    <property type="match status" value="1"/>
</dbReference>
<evidence type="ECO:0000313" key="2">
    <source>
        <dbReference type="Proteomes" id="UP000199039"/>
    </source>
</evidence>
<accession>A0A1G6GT12</accession>